<evidence type="ECO:0000313" key="2">
    <source>
        <dbReference type="Proteomes" id="UP001501444"/>
    </source>
</evidence>
<organism evidence="1 2">
    <name type="scientific">Dactylosporangium salmoneum</name>
    <dbReference type="NCBI Taxonomy" id="53361"/>
    <lineage>
        <taxon>Bacteria</taxon>
        <taxon>Bacillati</taxon>
        <taxon>Actinomycetota</taxon>
        <taxon>Actinomycetes</taxon>
        <taxon>Micromonosporales</taxon>
        <taxon>Micromonosporaceae</taxon>
        <taxon>Dactylosporangium</taxon>
    </lineage>
</organism>
<keyword evidence="2" id="KW-1185">Reference proteome</keyword>
<accession>A0ABP5TB69</accession>
<reference evidence="2" key="1">
    <citation type="journal article" date="2019" name="Int. J. Syst. Evol. Microbiol.">
        <title>The Global Catalogue of Microorganisms (GCM) 10K type strain sequencing project: providing services to taxonomists for standard genome sequencing and annotation.</title>
        <authorList>
            <consortium name="The Broad Institute Genomics Platform"/>
            <consortium name="The Broad Institute Genome Sequencing Center for Infectious Disease"/>
            <person name="Wu L."/>
            <person name="Ma J."/>
        </authorList>
    </citation>
    <scope>NUCLEOTIDE SEQUENCE [LARGE SCALE GENOMIC DNA]</scope>
    <source>
        <strain evidence="2">JCM 3272</strain>
    </source>
</reference>
<evidence type="ECO:0000313" key="1">
    <source>
        <dbReference type="EMBL" id="GAA2346991.1"/>
    </source>
</evidence>
<name>A0ABP5TB69_9ACTN</name>
<proteinExistence type="predicted"/>
<dbReference type="EMBL" id="BAAARV010000025">
    <property type="protein sequence ID" value="GAA2346991.1"/>
    <property type="molecule type" value="Genomic_DNA"/>
</dbReference>
<sequence length="368" mass="37659">MPIDPSFIDASAGSPSYSGQKLRLGVITPFVAGSSSSLGVRSGVRPTGSGTDLLVQAQASPNMTVKVNPGVIILQGGISTTQGAYTWTLDATKNVTIAAAHATLARTDLIVVRIRDANVDTSGARDGDVIAITGTAGGGVPSLPTDATYQTIAQIAVGAAVSSIVSGNITDKRVFTAGLGGVLLCTSSTEPAANTVMTGQPAHRSDRGLLRYSDGSNWQTVPRKLGGTRWTGGGNLVTGLVGTETVIMTAAAVYLPANSLIQLSAGIRLLASVAADTYVFRIRETNLAGTQRAEYTWTAPTASNGYNQYFISEFETTSEVSAQVFVLTAQRIGGTGSLTMIAGNAINSTHLTAAVVAPAGAVTIQPTP</sequence>
<protein>
    <submittedName>
        <fullName evidence="1">Uncharacterized protein</fullName>
    </submittedName>
</protein>
<gene>
    <name evidence="1" type="ORF">GCM10010170_034130</name>
</gene>
<comment type="caution">
    <text evidence="1">The sequence shown here is derived from an EMBL/GenBank/DDBJ whole genome shotgun (WGS) entry which is preliminary data.</text>
</comment>
<dbReference type="Proteomes" id="UP001501444">
    <property type="component" value="Unassembled WGS sequence"/>
</dbReference>
<dbReference type="RefSeq" id="WP_344613362.1">
    <property type="nucleotide sequence ID" value="NZ_BAAARV010000025.1"/>
</dbReference>